<proteinExistence type="predicted"/>
<evidence type="ECO:0000313" key="2">
    <source>
        <dbReference type="EMBL" id="CAK0826722.1"/>
    </source>
</evidence>
<accession>A0ABN9S4X6</accession>
<sequence length="160" mass="17780">MARPSRKRKRGKRTVAVKFVLTQCFLPQPTCLEQGPPLLECWRATAACDDARRPSATRQPGHRGPPTPRGQEARTGLAPRGSAAGRAASALAPARPARKSLAAPVQRLSGSHRREEEEEEEEEEEDWRPQCHIQNEYPTKEGWEKESWKCSAMGAAKVSE</sequence>
<organism evidence="2 3">
    <name type="scientific">Prorocentrum cordatum</name>
    <dbReference type="NCBI Taxonomy" id="2364126"/>
    <lineage>
        <taxon>Eukaryota</taxon>
        <taxon>Sar</taxon>
        <taxon>Alveolata</taxon>
        <taxon>Dinophyceae</taxon>
        <taxon>Prorocentrales</taxon>
        <taxon>Prorocentraceae</taxon>
        <taxon>Prorocentrum</taxon>
    </lineage>
</organism>
<feature type="compositionally biased region" description="Basic and acidic residues" evidence="1">
    <location>
        <begin position="138"/>
        <end position="148"/>
    </location>
</feature>
<gene>
    <name evidence="2" type="ORF">PCOR1329_LOCUS26449</name>
</gene>
<keyword evidence="3" id="KW-1185">Reference proteome</keyword>
<reference evidence="2" key="1">
    <citation type="submission" date="2023-10" db="EMBL/GenBank/DDBJ databases">
        <authorList>
            <person name="Chen Y."/>
            <person name="Shah S."/>
            <person name="Dougan E. K."/>
            <person name="Thang M."/>
            <person name="Chan C."/>
        </authorList>
    </citation>
    <scope>NUCLEOTIDE SEQUENCE [LARGE SCALE GENOMIC DNA]</scope>
</reference>
<feature type="region of interest" description="Disordered" evidence="1">
    <location>
        <begin position="50"/>
        <end position="160"/>
    </location>
</feature>
<evidence type="ECO:0000313" key="3">
    <source>
        <dbReference type="Proteomes" id="UP001189429"/>
    </source>
</evidence>
<feature type="compositionally biased region" description="Acidic residues" evidence="1">
    <location>
        <begin position="116"/>
        <end position="126"/>
    </location>
</feature>
<dbReference type="EMBL" id="CAUYUJ010009413">
    <property type="protein sequence ID" value="CAK0826722.1"/>
    <property type="molecule type" value="Genomic_DNA"/>
</dbReference>
<evidence type="ECO:0000256" key="1">
    <source>
        <dbReference type="SAM" id="MobiDB-lite"/>
    </source>
</evidence>
<feature type="compositionally biased region" description="Low complexity" evidence="1">
    <location>
        <begin position="76"/>
        <end position="104"/>
    </location>
</feature>
<dbReference type="Proteomes" id="UP001189429">
    <property type="component" value="Unassembled WGS sequence"/>
</dbReference>
<name>A0ABN9S4X6_9DINO</name>
<comment type="caution">
    <text evidence="2">The sequence shown here is derived from an EMBL/GenBank/DDBJ whole genome shotgun (WGS) entry which is preliminary data.</text>
</comment>
<protein>
    <submittedName>
        <fullName evidence="2">Uncharacterized protein</fullName>
    </submittedName>
</protein>